<name>A0A4S8QVI6_9HELO</name>
<proteinExistence type="predicted"/>
<comment type="caution">
    <text evidence="1">The sequence shown here is derived from an EMBL/GenBank/DDBJ whole genome shotgun (WGS) entry which is preliminary data.</text>
</comment>
<accession>A0A4S8QVI6</accession>
<evidence type="ECO:0000313" key="2">
    <source>
        <dbReference type="Proteomes" id="UP000308671"/>
    </source>
</evidence>
<sequence length="93" mass="10756">MDNVAEEDWGTILTSLADGLKIRESDDQFIGDDDETCEIRSSWEENGTKEYFDKKFANSAVPRSPIIGSRVMIWKGLSMLMNGEHFHRNTWVW</sequence>
<protein>
    <submittedName>
        <fullName evidence="1">Uncharacterized protein</fullName>
    </submittedName>
</protein>
<keyword evidence="2" id="KW-1185">Reference proteome</keyword>
<organism evidence="1 2">
    <name type="scientific">Botrytis galanthina</name>
    <dbReference type="NCBI Taxonomy" id="278940"/>
    <lineage>
        <taxon>Eukaryota</taxon>
        <taxon>Fungi</taxon>
        <taxon>Dikarya</taxon>
        <taxon>Ascomycota</taxon>
        <taxon>Pezizomycotina</taxon>
        <taxon>Leotiomycetes</taxon>
        <taxon>Helotiales</taxon>
        <taxon>Sclerotiniaceae</taxon>
        <taxon>Botrytis</taxon>
    </lineage>
</organism>
<dbReference type="EMBL" id="PQXL01000204">
    <property type="protein sequence ID" value="THV49248.1"/>
    <property type="molecule type" value="Genomic_DNA"/>
</dbReference>
<reference evidence="1 2" key="1">
    <citation type="submission" date="2017-12" db="EMBL/GenBank/DDBJ databases">
        <title>Comparative genomics of Botrytis spp.</title>
        <authorList>
            <person name="Valero-Jimenez C.A."/>
            <person name="Tapia P."/>
            <person name="Veloso J."/>
            <person name="Silva-Moreno E."/>
            <person name="Staats M."/>
            <person name="Valdes J.H."/>
            <person name="Van Kan J.A.L."/>
        </authorList>
    </citation>
    <scope>NUCLEOTIDE SEQUENCE [LARGE SCALE GENOMIC DNA]</scope>
    <source>
        <strain evidence="1 2">MUCL435</strain>
    </source>
</reference>
<dbReference type="AlphaFoldDB" id="A0A4S8QVI6"/>
<gene>
    <name evidence="1" type="ORF">BGAL_0204g00020</name>
</gene>
<dbReference type="Proteomes" id="UP000308671">
    <property type="component" value="Unassembled WGS sequence"/>
</dbReference>
<evidence type="ECO:0000313" key="1">
    <source>
        <dbReference type="EMBL" id="THV49248.1"/>
    </source>
</evidence>
<dbReference type="OrthoDB" id="10331017at2759"/>